<evidence type="ECO:0000313" key="2">
    <source>
        <dbReference type="Proteomes" id="UP001081283"/>
    </source>
</evidence>
<gene>
    <name evidence="1" type="ORF">OEG82_07815</name>
</gene>
<sequence length="79" mass="8822">MDLSRMPKGKPSVALPLCLNCAEYVRRVDAPCPHCGHDTTVPGGRYKDDGFYARDALERLLTVMEQATTRTPRKTKAED</sequence>
<keyword evidence="2" id="KW-1185">Reference proteome</keyword>
<evidence type="ECO:0000313" key="1">
    <source>
        <dbReference type="EMBL" id="MCY0093925.1"/>
    </source>
</evidence>
<dbReference type="RefSeq" id="WP_267611866.1">
    <property type="nucleotide sequence ID" value="NZ_JAOVZQ010000001.1"/>
</dbReference>
<accession>A0ABT3YDG6</accession>
<name>A0ABT3YDG6_9HYPH</name>
<proteinExistence type="predicted"/>
<dbReference type="EMBL" id="JAOVZQ010000001">
    <property type="protein sequence ID" value="MCY0093925.1"/>
    <property type="molecule type" value="Genomic_DNA"/>
</dbReference>
<organism evidence="1 2">
    <name type="scientific">Hoeflea ulvae</name>
    <dbReference type="NCBI Taxonomy" id="2983764"/>
    <lineage>
        <taxon>Bacteria</taxon>
        <taxon>Pseudomonadati</taxon>
        <taxon>Pseudomonadota</taxon>
        <taxon>Alphaproteobacteria</taxon>
        <taxon>Hyphomicrobiales</taxon>
        <taxon>Rhizobiaceae</taxon>
        <taxon>Hoeflea</taxon>
    </lineage>
</organism>
<protein>
    <submittedName>
        <fullName evidence="1">Hydrogenase maturation nickel metallochaperone HypA</fullName>
    </submittedName>
</protein>
<reference evidence="1" key="1">
    <citation type="submission" date="2022-10" db="EMBL/GenBank/DDBJ databases">
        <title>Hoeflea sp. J2-29, isolated from marine algae.</title>
        <authorList>
            <person name="Kristyanto S."/>
            <person name="Kim J.M."/>
            <person name="Jeon C.O."/>
        </authorList>
    </citation>
    <scope>NUCLEOTIDE SEQUENCE</scope>
    <source>
        <strain evidence="1">J2-29</strain>
    </source>
</reference>
<dbReference type="Proteomes" id="UP001081283">
    <property type="component" value="Unassembled WGS sequence"/>
</dbReference>
<comment type="caution">
    <text evidence="1">The sequence shown here is derived from an EMBL/GenBank/DDBJ whole genome shotgun (WGS) entry which is preliminary data.</text>
</comment>